<feature type="transmembrane region" description="Helical" evidence="7">
    <location>
        <begin position="347"/>
        <end position="365"/>
    </location>
</feature>
<keyword evidence="7" id="KW-0812">Transmembrane</keyword>
<dbReference type="InterPro" id="IPR008949">
    <property type="entry name" value="Isoprenoid_synthase_dom_sf"/>
</dbReference>
<evidence type="ECO:0000256" key="4">
    <source>
        <dbReference type="ARBA" id="ARBA00022842"/>
    </source>
</evidence>
<dbReference type="Pfam" id="PF19086">
    <property type="entry name" value="Terpene_syn_C_2"/>
    <property type="match status" value="1"/>
</dbReference>
<dbReference type="EMBL" id="OZ037952">
    <property type="protein sequence ID" value="CAL1716317.1"/>
    <property type="molecule type" value="Genomic_DNA"/>
</dbReference>
<keyword evidence="7" id="KW-1133">Transmembrane helix</keyword>
<proteinExistence type="inferred from homology"/>
<organism evidence="8 9">
    <name type="scientific">Somion occarium</name>
    <dbReference type="NCBI Taxonomy" id="3059160"/>
    <lineage>
        <taxon>Eukaryota</taxon>
        <taxon>Fungi</taxon>
        <taxon>Dikarya</taxon>
        <taxon>Basidiomycota</taxon>
        <taxon>Agaricomycotina</taxon>
        <taxon>Agaricomycetes</taxon>
        <taxon>Polyporales</taxon>
        <taxon>Cerrenaceae</taxon>
        <taxon>Somion</taxon>
    </lineage>
</organism>
<keyword evidence="7" id="KW-0472">Membrane</keyword>
<dbReference type="Gene3D" id="1.10.600.10">
    <property type="entry name" value="Farnesyl Diphosphate Synthase"/>
    <property type="match status" value="1"/>
</dbReference>
<keyword evidence="5 6" id="KW-0456">Lyase</keyword>
<accession>A0ABP1E9P2</accession>
<evidence type="ECO:0000256" key="2">
    <source>
        <dbReference type="ARBA" id="ARBA00006333"/>
    </source>
</evidence>
<evidence type="ECO:0000256" key="1">
    <source>
        <dbReference type="ARBA" id="ARBA00001946"/>
    </source>
</evidence>
<dbReference type="InterPro" id="IPR034686">
    <property type="entry name" value="Terpene_cyclase-like_2"/>
</dbReference>
<sequence length="371" mass="42589">MPARTFVLPDLVSHCPYPLRVNPLCDTVTRNSEEWILNEANYTPEKRKKFLEVKAGILTANCYPDADLFHLQVSSDYLTYLFCFDDWSDEFDETDAYSFADCIMGCLRDPHGFHTDKAVGRLTKSFFSRYLRMSGPRCAKRFIDTMDLYLKSVAEQAADRTKGRTPDLESYIALRRDTSACRPCFALMEFVAGLDLPDEVAEHPLIRSMEEATNDLVSWSNDIFSYNKEQSCGDTHNLVAVIMEEHKLDLQPALDFAGDLCHRSIARFEVDRRSLPSWGPEIDRDVKIYVQGMQDWIVGSLHWSFTTKRYFGIHGEEVKKHRTIQLLSSRKQELLKSVNVDATTNPYSFAAFIHTIILIFMRLIFGNAKGL</sequence>
<dbReference type="SUPFAM" id="SSF48576">
    <property type="entry name" value="Terpenoid synthases"/>
    <property type="match status" value="1"/>
</dbReference>
<dbReference type="SFLD" id="SFLDG01020">
    <property type="entry name" value="Terpene_Cyclase_Like_2"/>
    <property type="match status" value="1"/>
</dbReference>
<evidence type="ECO:0000256" key="3">
    <source>
        <dbReference type="ARBA" id="ARBA00022723"/>
    </source>
</evidence>
<evidence type="ECO:0000256" key="6">
    <source>
        <dbReference type="RuleBase" id="RU366034"/>
    </source>
</evidence>
<name>A0ABP1E9P2_9APHY</name>
<keyword evidence="9" id="KW-1185">Reference proteome</keyword>
<keyword evidence="3 6" id="KW-0479">Metal-binding</keyword>
<evidence type="ECO:0000256" key="7">
    <source>
        <dbReference type="SAM" id="Phobius"/>
    </source>
</evidence>
<evidence type="ECO:0000256" key="5">
    <source>
        <dbReference type="ARBA" id="ARBA00023239"/>
    </source>
</evidence>
<dbReference type="Proteomes" id="UP001497453">
    <property type="component" value="Chromosome 9"/>
</dbReference>
<evidence type="ECO:0000313" key="8">
    <source>
        <dbReference type="EMBL" id="CAL1716317.1"/>
    </source>
</evidence>
<keyword evidence="4 6" id="KW-0460">Magnesium</keyword>
<reference evidence="9" key="1">
    <citation type="submission" date="2024-04" db="EMBL/GenBank/DDBJ databases">
        <authorList>
            <person name="Shaw F."/>
            <person name="Minotto A."/>
        </authorList>
    </citation>
    <scope>NUCLEOTIDE SEQUENCE [LARGE SCALE GENOMIC DNA]</scope>
</reference>
<dbReference type="EC" id="4.2.3.-" evidence="6"/>
<comment type="similarity">
    <text evidence="2 6">Belongs to the terpene synthase family.</text>
</comment>
<protein>
    <recommendedName>
        <fullName evidence="6">Terpene synthase</fullName>
        <ecNumber evidence="6">4.2.3.-</ecNumber>
    </recommendedName>
</protein>
<gene>
    <name evidence="8" type="ORF">GFSPODELE1_LOCUS10704</name>
</gene>
<dbReference type="PANTHER" id="PTHR35201">
    <property type="entry name" value="TERPENE SYNTHASE"/>
    <property type="match status" value="1"/>
</dbReference>
<dbReference type="PANTHER" id="PTHR35201:SF4">
    <property type="entry name" value="BETA-PINACENE SYNTHASE-RELATED"/>
    <property type="match status" value="1"/>
</dbReference>
<evidence type="ECO:0000313" key="9">
    <source>
        <dbReference type="Proteomes" id="UP001497453"/>
    </source>
</evidence>
<dbReference type="SFLD" id="SFLDS00005">
    <property type="entry name" value="Isoprenoid_Synthase_Type_I"/>
    <property type="match status" value="1"/>
</dbReference>
<comment type="cofactor">
    <cofactor evidence="1 6">
        <name>Mg(2+)</name>
        <dbReference type="ChEBI" id="CHEBI:18420"/>
    </cofactor>
</comment>